<proteinExistence type="inferred from homology"/>
<evidence type="ECO:0000256" key="1">
    <source>
        <dbReference type="ARBA" id="ARBA00004067"/>
    </source>
</evidence>
<dbReference type="AlphaFoldDB" id="A0A432AVQ7"/>
<dbReference type="RefSeq" id="WP_126383773.1">
    <property type="nucleotide sequence ID" value="NZ_RXYK01000003.1"/>
</dbReference>
<comment type="similarity">
    <text evidence="13 14">Belongs to the NAD-dependent DNA ligase family. LigA subfamily.</text>
</comment>
<dbReference type="PIRSF" id="PIRSF001604">
    <property type="entry name" value="LigA"/>
    <property type="match status" value="1"/>
</dbReference>
<dbReference type="EMBL" id="RXYK01000003">
    <property type="protein sequence ID" value="RTY39112.1"/>
    <property type="molecule type" value="Genomic_DNA"/>
</dbReference>
<evidence type="ECO:0000256" key="5">
    <source>
        <dbReference type="ARBA" id="ARBA00022705"/>
    </source>
</evidence>
<dbReference type="Gene3D" id="2.40.50.140">
    <property type="entry name" value="Nucleic acid-binding proteins"/>
    <property type="match status" value="1"/>
</dbReference>
<evidence type="ECO:0000256" key="13">
    <source>
        <dbReference type="ARBA" id="ARBA00060881"/>
    </source>
</evidence>
<dbReference type="GO" id="GO:0006281">
    <property type="term" value="P:DNA repair"/>
    <property type="evidence" value="ECO:0007669"/>
    <property type="project" value="UniProtKB-KW"/>
</dbReference>
<dbReference type="HAMAP" id="MF_01588">
    <property type="entry name" value="DNA_ligase_A"/>
    <property type="match status" value="1"/>
</dbReference>
<feature type="binding site" evidence="14">
    <location>
        <begin position="84"/>
        <end position="85"/>
    </location>
    <ligand>
        <name>NAD(+)</name>
        <dbReference type="ChEBI" id="CHEBI:57540"/>
    </ligand>
</feature>
<dbReference type="NCBIfam" id="TIGR00575">
    <property type="entry name" value="dnlj"/>
    <property type="match status" value="1"/>
</dbReference>
<name>A0A432AVQ7_CHLPH</name>
<dbReference type="InterPro" id="IPR036420">
    <property type="entry name" value="BRCT_dom_sf"/>
</dbReference>
<reference evidence="16 17" key="1">
    <citation type="submission" date="2018-12" db="EMBL/GenBank/DDBJ databases">
        <authorList>
            <person name="Lunina O.N."/>
            <person name="Grouzdev D.S."/>
            <person name="Gorlenko V.M."/>
            <person name="Savvichev A.S."/>
        </authorList>
    </citation>
    <scope>NUCLEOTIDE SEQUENCE [LARGE SCALE GENOMIC DNA]</scope>
    <source>
        <strain evidence="16 17">BrKhr-17</strain>
    </source>
</reference>
<dbReference type="SUPFAM" id="SSF52113">
    <property type="entry name" value="BRCT domain"/>
    <property type="match status" value="1"/>
</dbReference>
<dbReference type="InterPro" id="IPR004149">
    <property type="entry name" value="Znf_DNAligase_C4"/>
</dbReference>
<feature type="binding site" evidence="14">
    <location>
        <position position="118"/>
    </location>
    <ligand>
        <name>NAD(+)</name>
        <dbReference type="ChEBI" id="CHEBI:57540"/>
    </ligand>
</feature>
<evidence type="ECO:0000313" key="16">
    <source>
        <dbReference type="EMBL" id="RTY39112.1"/>
    </source>
</evidence>
<evidence type="ECO:0000256" key="3">
    <source>
        <dbReference type="ARBA" id="ARBA00013308"/>
    </source>
</evidence>
<evidence type="ECO:0000256" key="7">
    <source>
        <dbReference type="ARBA" id="ARBA00022763"/>
    </source>
</evidence>
<dbReference type="SUPFAM" id="SSF47781">
    <property type="entry name" value="RuvA domain 2-like"/>
    <property type="match status" value="1"/>
</dbReference>
<gene>
    <name evidence="14 16" type="primary">ligA</name>
    <name evidence="16" type="ORF">EKD02_03190</name>
</gene>
<dbReference type="InterPro" id="IPR001679">
    <property type="entry name" value="DNA_ligase"/>
</dbReference>
<dbReference type="InterPro" id="IPR003583">
    <property type="entry name" value="Hlx-hairpin-Hlx_DNA-bd_motif"/>
</dbReference>
<dbReference type="Gene3D" id="1.10.287.610">
    <property type="entry name" value="Helix hairpin bin"/>
    <property type="match status" value="1"/>
</dbReference>
<protein>
    <recommendedName>
        <fullName evidence="3 14">DNA ligase</fullName>
        <ecNumber evidence="2 14">6.5.1.2</ecNumber>
    </recommendedName>
    <alternativeName>
        <fullName evidence="14">Polydeoxyribonucleotide synthase [NAD(+)]</fullName>
    </alternativeName>
</protein>
<dbReference type="CDD" id="cd17748">
    <property type="entry name" value="BRCT_DNA_ligase_like"/>
    <property type="match status" value="1"/>
</dbReference>
<dbReference type="Pfam" id="PF00533">
    <property type="entry name" value="BRCT"/>
    <property type="match status" value="1"/>
</dbReference>
<keyword evidence="11 14" id="KW-0234">DNA repair</keyword>
<dbReference type="Gene3D" id="3.40.50.10190">
    <property type="entry name" value="BRCT domain"/>
    <property type="match status" value="1"/>
</dbReference>
<dbReference type="Proteomes" id="UP000279908">
    <property type="component" value="Unassembled WGS sequence"/>
</dbReference>
<evidence type="ECO:0000259" key="15">
    <source>
        <dbReference type="PROSITE" id="PS50172"/>
    </source>
</evidence>
<evidence type="ECO:0000256" key="11">
    <source>
        <dbReference type="ARBA" id="ARBA00023204"/>
    </source>
</evidence>
<evidence type="ECO:0000256" key="9">
    <source>
        <dbReference type="ARBA" id="ARBA00022842"/>
    </source>
</evidence>
<dbReference type="GO" id="GO:0003677">
    <property type="term" value="F:DNA binding"/>
    <property type="evidence" value="ECO:0007669"/>
    <property type="project" value="InterPro"/>
</dbReference>
<feature type="binding site" evidence="14">
    <location>
        <position position="297"/>
    </location>
    <ligand>
        <name>NAD(+)</name>
        <dbReference type="ChEBI" id="CHEBI:57540"/>
    </ligand>
</feature>
<dbReference type="InterPro" id="IPR010994">
    <property type="entry name" value="RuvA_2-like"/>
</dbReference>
<dbReference type="PANTHER" id="PTHR23389">
    <property type="entry name" value="CHROMOSOME TRANSMISSION FIDELITY FACTOR 18"/>
    <property type="match status" value="1"/>
</dbReference>
<dbReference type="CDD" id="cd00114">
    <property type="entry name" value="LIGANc"/>
    <property type="match status" value="1"/>
</dbReference>
<dbReference type="InterPro" id="IPR012340">
    <property type="entry name" value="NA-bd_OB-fold"/>
</dbReference>
<dbReference type="PROSITE" id="PS50172">
    <property type="entry name" value="BRCT"/>
    <property type="match status" value="1"/>
</dbReference>
<keyword evidence="10 14" id="KW-0520">NAD</keyword>
<dbReference type="InterPro" id="IPR004150">
    <property type="entry name" value="NAD_DNA_ligase_OB"/>
</dbReference>
<dbReference type="Gene3D" id="3.30.470.30">
    <property type="entry name" value="DNA ligase/mRNA capping enzyme"/>
    <property type="match status" value="1"/>
</dbReference>
<dbReference type="Gene3D" id="1.10.150.20">
    <property type="entry name" value="5' to 3' exonuclease, C-terminal subdomain"/>
    <property type="match status" value="2"/>
</dbReference>
<feature type="binding site" evidence="14">
    <location>
        <position position="415"/>
    </location>
    <ligand>
        <name>Zn(2+)</name>
        <dbReference type="ChEBI" id="CHEBI:29105"/>
    </ligand>
</feature>
<dbReference type="Gene3D" id="6.20.10.30">
    <property type="match status" value="1"/>
</dbReference>
<evidence type="ECO:0000313" key="17">
    <source>
        <dbReference type="Proteomes" id="UP000279908"/>
    </source>
</evidence>
<dbReference type="Pfam" id="PF12826">
    <property type="entry name" value="HHH_2"/>
    <property type="match status" value="1"/>
</dbReference>
<evidence type="ECO:0000256" key="2">
    <source>
        <dbReference type="ARBA" id="ARBA00012722"/>
    </source>
</evidence>
<dbReference type="GO" id="GO:0046872">
    <property type="term" value="F:metal ion binding"/>
    <property type="evidence" value="ECO:0007669"/>
    <property type="project" value="UniProtKB-KW"/>
</dbReference>
<feature type="domain" description="BRCT" evidence="15">
    <location>
        <begin position="598"/>
        <end position="674"/>
    </location>
</feature>
<dbReference type="Pfam" id="PF01653">
    <property type="entry name" value="DNA_ligase_aden"/>
    <property type="match status" value="1"/>
</dbReference>
<dbReference type="FunFam" id="1.10.150.20:FF:000006">
    <property type="entry name" value="DNA ligase"/>
    <property type="match status" value="1"/>
</dbReference>
<evidence type="ECO:0000256" key="8">
    <source>
        <dbReference type="ARBA" id="ARBA00022833"/>
    </source>
</evidence>
<comment type="catalytic activity">
    <reaction evidence="12 14">
        <text>NAD(+) + (deoxyribonucleotide)n-3'-hydroxyl + 5'-phospho-(deoxyribonucleotide)m = (deoxyribonucleotide)n+m + AMP + beta-nicotinamide D-nucleotide.</text>
        <dbReference type="EC" id="6.5.1.2"/>
    </reaction>
</comment>
<feature type="active site" description="N6-AMP-lysine intermediate" evidence="14">
    <location>
        <position position="120"/>
    </location>
</feature>
<dbReference type="NCBIfam" id="NF005932">
    <property type="entry name" value="PRK07956.1"/>
    <property type="match status" value="1"/>
</dbReference>
<keyword evidence="8 14" id="KW-0862">Zinc</keyword>
<keyword evidence="6 14" id="KW-0479">Metal-binding</keyword>
<dbReference type="SUPFAM" id="SSF56091">
    <property type="entry name" value="DNA ligase/mRNA capping enzyme, catalytic domain"/>
    <property type="match status" value="1"/>
</dbReference>
<comment type="caution">
    <text evidence="16">The sequence shown here is derived from an EMBL/GenBank/DDBJ whole genome shotgun (WGS) entry which is preliminary data.</text>
</comment>
<dbReference type="PANTHER" id="PTHR23389:SF9">
    <property type="entry name" value="DNA LIGASE"/>
    <property type="match status" value="1"/>
</dbReference>
<evidence type="ECO:0000256" key="10">
    <source>
        <dbReference type="ARBA" id="ARBA00023027"/>
    </source>
</evidence>
<feature type="binding site" evidence="14">
    <location>
        <position position="321"/>
    </location>
    <ligand>
        <name>NAD(+)</name>
        <dbReference type="ChEBI" id="CHEBI:57540"/>
    </ligand>
</feature>
<sequence length="674" mass="74913">MVGSDALRSEAERLRSDIERHNHLYYVEAKPELSDYDFDLLLDRLVQLEREHPELVTPDSPTQRVGGTITKEFPSVEHREPMLSLANTYSIGEVEEFVGRLNRLLEAEGAQGRDTVAELKFDGVAVSLLYRDGLLIRGATRGDGRRGDDITVNLKTVPSIPLRLGEFDGPFSAGEGREVEVRGEVLMRKEDFEALNDTRPEEDRFANPRNATAGTLKLQDSREVARRSLWFVAYYVSGLHDEDTRHVDRLKLLETAGFSTGNQYRLCHGIEEIEAFMQFWDEGRRALPYETDGVVVKLNDVRQWRLLGATSKSPRWAIAYKYPASRATTLLRDIVFQVGRLGTITPVAELEPVHIAGSTVARSTLHNFDEMRRLGVMPGDRVVIEKSGEVIPKVISVLLEERPPGLSAKELPTHCPDCGTPLVQPEGEVSWYCPNEEGCGAQIRGRVLHFASRNAMDIENLGESLVEQLVAKGMVKDPGDLYFLREEELAGLERMGEKSARNLLQGLLKSREQSFARLLFGLGIRHVGRATARELAKACSSIEVLKEASFEELSEVPDIGPVIARSIRDWFLKPAIPSLIEKLRRAGLPLAAEEPRPLVNTNFEGLTVVFTGGLQRHDRSSAGELVVARGGIVVSTVSKKTGLVVAGKEAGSKLEKARKLGLRIITEDEFDALL</sequence>
<evidence type="ECO:0000256" key="14">
    <source>
        <dbReference type="HAMAP-Rule" id="MF_01588"/>
    </source>
</evidence>
<dbReference type="FunFam" id="1.10.150.20:FF:000007">
    <property type="entry name" value="DNA ligase"/>
    <property type="match status" value="1"/>
</dbReference>
<dbReference type="InterPro" id="IPR013839">
    <property type="entry name" value="DNAligase_adenylation"/>
</dbReference>
<dbReference type="SMART" id="SM00292">
    <property type="entry name" value="BRCT"/>
    <property type="match status" value="1"/>
</dbReference>
<keyword evidence="5 14" id="KW-0235">DNA replication</keyword>
<dbReference type="InterPro" id="IPR018239">
    <property type="entry name" value="DNA_ligase_AS"/>
</dbReference>
<keyword evidence="9 14" id="KW-0460">Magnesium</keyword>
<dbReference type="GO" id="GO:0005829">
    <property type="term" value="C:cytosol"/>
    <property type="evidence" value="ECO:0007669"/>
    <property type="project" value="TreeGrafter"/>
</dbReference>
<dbReference type="SUPFAM" id="SSF50249">
    <property type="entry name" value="Nucleic acid-binding proteins"/>
    <property type="match status" value="1"/>
</dbReference>
<dbReference type="Pfam" id="PF03120">
    <property type="entry name" value="OB_DNA_ligase"/>
    <property type="match status" value="1"/>
</dbReference>
<dbReference type="InterPro" id="IPR041663">
    <property type="entry name" value="DisA/LigA_HHH"/>
</dbReference>
<dbReference type="EC" id="6.5.1.2" evidence="2 14"/>
<dbReference type="Pfam" id="PF03119">
    <property type="entry name" value="DNA_ligase_ZBD"/>
    <property type="match status" value="1"/>
</dbReference>
<feature type="binding site" evidence="14">
    <location>
        <position position="141"/>
    </location>
    <ligand>
        <name>NAD(+)</name>
        <dbReference type="ChEBI" id="CHEBI:57540"/>
    </ligand>
</feature>
<feature type="binding site" evidence="14">
    <location>
        <position position="439"/>
    </location>
    <ligand>
        <name>Zn(2+)</name>
        <dbReference type="ChEBI" id="CHEBI:29105"/>
    </ligand>
</feature>
<comment type="function">
    <text evidence="1 14">DNA ligase that catalyzes the formation of phosphodiester linkages between 5'-phosphoryl and 3'-hydroxyl groups in double-stranded DNA using NAD as a coenzyme and as the energy source for the reaction. It is essential for DNA replication and repair of damaged DNA.</text>
</comment>
<keyword evidence="14" id="KW-0464">Manganese</keyword>
<evidence type="ECO:0000256" key="12">
    <source>
        <dbReference type="ARBA" id="ARBA00034005"/>
    </source>
</evidence>
<dbReference type="GO" id="GO:0003911">
    <property type="term" value="F:DNA ligase (NAD+) activity"/>
    <property type="evidence" value="ECO:0007669"/>
    <property type="project" value="UniProtKB-UniRule"/>
</dbReference>
<dbReference type="InterPro" id="IPR001357">
    <property type="entry name" value="BRCT_dom"/>
</dbReference>
<comment type="cofactor">
    <cofactor evidence="14">
        <name>Mg(2+)</name>
        <dbReference type="ChEBI" id="CHEBI:18420"/>
    </cofactor>
    <cofactor evidence="14">
        <name>Mn(2+)</name>
        <dbReference type="ChEBI" id="CHEBI:29035"/>
    </cofactor>
</comment>
<dbReference type="FunFam" id="2.40.50.140:FF:000012">
    <property type="entry name" value="DNA ligase"/>
    <property type="match status" value="1"/>
</dbReference>
<accession>A0A432AVQ7</accession>
<evidence type="ECO:0000256" key="6">
    <source>
        <dbReference type="ARBA" id="ARBA00022723"/>
    </source>
</evidence>
<feature type="binding site" evidence="14">
    <location>
        <position position="184"/>
    </location>
    <ligand>
        <name>NAD(+)</name>
        <dbReference type="ChEBI" id="CHEBI:57540"/>
    </ligand>
</feature>
<organism evidence="16 17">
    <name type="scientific">Chlorobium phaeovibrioides</name>
    <dbReference type="NCBI Taxonomy" id="1094"/>
    <lineage>
        <taxon>Bacteria</taxon>
        <taxon>Pseudomonadati</taxon>
        <taxon>Chlorobiota</taxon>
        <taxon>Chlorobiia</taxon>
        <taxon>Chlorobiales</taxon>
        <taxon>Chlorobiaceae</taxon>
        <taxon>Chlorobium/Pelodictyon group</taxon>
        <taxon>Chlorobium</taxon>
    </lineage>
</organism>
<keyword evidence="4 14" id="KW-0436">Ligase</keyword>
<dbReference type="GO" id="GO:0006260">
    <property type="term" value="P:DNA replication"/>
    <property type="evidence" value="ECO:0007669"/>
    <property type="project" value="UniProtKB-KW"/>
</dbReference>
<dbReference type="SMART" id="SM00532">
    <property type="entry name" value="LIGANc"/>
    <property type="match status" value="1"/>
</dbReference>
<evidence type="ECO:0000256" key="4">
    <source>
        <dbReference type="ARBA" id="ARBA00022598"/>
    </source>
</evidence>
<dbReference type="InterPro" id="IPR013840">
    <property type="entry name" value="DNAligase_N"/>
</dbReference>
<dbReference type="SMART" id="SM00278">
    <property type="entry name" value="HhH1"/>
    <property type="match status" value="3"/>
</dbReference>
<feature type="binding site" evidence="14">
    <location>
        <begin position="35"/>
        <end position="39"/>
    </location>
    <ligand>
        <name>NAD(+)</name>
        <dbReference type="ChEBI" id="CHEBI:57540"/>
    </ligand>
</feature>
<feature type="binding site" evidence="14">
    <location>
        <position position="418"/>
    </location>
    <ligand>
        <name>Zn(2+)</name>
        <dbReference type="ChEBI" id="CHEBI:29105"/>
    </ligand>
</feature>
<feature type="binding site" evidence="14">
    <location>
        <position position="433"/>
    </location>
    <ligand>
        <name>Zn(2+)</name>
        <dbReference type="ChEBI" id="CHEBI:29105"/>
    </ligand>
</feature>
<dbReference type="PROSITE" id="PS01055">
    <property type="entry name" value="DNA_LIGASE_N1"/>
    <property type="match status" value="1"/>
</dbReference>
<keyword evidence="7 14" id="KW-0227">DNA damage</keyword>